<gene>
    <name evidence="2" type="ORF">OEW28_18570</name>
</gene>
<comment type="caution">
    <text evidence="2">The sequence shown here is derived from an EMBL/GenBank/DDBJ whole genome shotgun (WGS) entry which is preliminary data.</text>
</comment>
<reference evidence="2 3" key="1">
    <citation type="submission" date="2022-10" db="EMBL/GenBank/DDBJ databases">
        <title>Defluviimonas sp. nov., isolated from ocean surface water.</title>
        <authorList>
            <person name="He W."/>
            <person name="Wang L."/>
            <person name="Zhang D.-F."/>
        </authorList>
    </citation>
    <scope>NUCLEOTIDE SEQUENCE [LARGE SCALE GENOMIC DNA]</scope>
    <source>
        <strain evidence="2 3">WL0002</strain>
    </source>
</reference>
<keyword evidence="3" id="KW-1185">Reference proteome</keyword>
<keyword evidence="1" id="KW-1133">Transmembrane helix</keyword>
<proteinExistence type="predicted"/>
<dbReference type="Proteomes" id="UP001652542">
    <property type="component" value="Unassembled WGS sequence"/>
</dbReference>
<keyword evidence="1" id="KW-0812">Transmembrane</keyword>
<dbReference type="SUPFAM" id="SSF53955">
    <property type="entry name" value="Lysozyme-like"/>
    <property type="match status" value="1"/>
</dbReference>
<accession>A0ABT2ZHN5</accession>
<dbReference type="InterPro" id="IPR023346">
    <property type="entry name" value="Lysozyme-like_dom_sf"/>
</dbReference>
<dbReference type="Gene3D" id="1.10.530.10">
    <property type="match status" value="1"/>
</dbReference>
<evidence type="ECO:0000256" key="1">
    <source>
        <dbReference type="SAM" id="Phobius"/>
    </source>
</evidence>
<organism evidence="2 3">
    <name type="scientific">Albidovulum marisflavi</name>
    <dbReference type="NCBI Taxonomy" id="2984159"/>
    <lineage>
        <taxon>Bacteria</taxon>
        <taxon>Pseudomonadati</taxon>
        <taxon>Pseudomonadota</taxon>
        <taxon>Alphaproteobacteria</taxon>
        <taxon>Rhodobacterales</taxon>
        <taxon>Paracoccaceae</taxon>
        <taxon>Albidovulum</taxon>
    </lineage>
</organism>
<dbReference type="EMBL" id="JAOWKY010000008">
    <property type="protein sequence ID" value="MCV2870621.1"/>
    <property type="molecule type" value="Genomic_DNA"/>
</dbReference>
<evidence type="ECO:0000313" key="3">
    <source>
        <dbReference type="Proteomes" id="UP001652542"/>
    </source>
</evidence>
<protein>
    <submittedName>
        <fullName evidence="2">Uncharacterized protein</fullName>
    </submittedName>
</protein>
<sequence length="243" mass="26269">MSAELAPLRAYIRRHEAPKGYNQVYGGIKAKDLPPRPLTQMKVREVLAWQDRIDARYPSEAAGAYQIMEDTLRAMVSHGKADPDALFDARTQDALADELMRGRGLDSYLSGKWSAERFCNALAMEWASLPVVTPVERVKRNAAGKVVKKWTVPAGASYYSGDGLNKALTSTDEFLRVVRAIRETRPNIVPTPQAAPPRPKSAPRATTTAGAVLAAAAAALALWWAGVKASLCALPIISIICGG</sequence>
<dbReference type="RefSeq" id="WP_263736299.1">
    <property type="nucleotide sequence ID" value="NZ_JAOWKY010000008.1"/>
</dbReference>
<feature type="transmembrane region" description="Helical" evidence="1">
    <location>
        <begin position="205"/>
        <end position="225"/>
    </location>
</feature>
<keyword evidence="1" id="KW-0472">Membrane</keyword>
<name>A0ABT2ZHN5_9RHOB</name>
<evidence type="ECO:0000313" key="2">
    <source>
        <dbReference type="EMBL" id="MCV2870621.1"/>
    </source>
</evidence>